<dbReference type="InterPro" id="IPR018378">
    <property type="entry name" value="C-type_lectin_CS"/>
</dbReference>
<dbReference type="GO" id="GO:0030246">
    <property type="term" value="F:carbohydrate binding"/>
    <property type="evidence" value="ECO:0007669"/>
    <property type="project" value="UniProtKB-KW"/>
</dbReference>
<sequence>MYQFYNCLLFALFVTVVFDAVTAQIQDRQCPYGYFQLDSQCFKAEMSDHRTWYQAKRLCEDDDGILASPTDVFKLKEELKTRYGDATFWVGGTDEDEEGDWLWATGDRIDSKYWMAMQPNNCCGGENCALLGTAWTPPLNDNHCLNKRKFICQVRALPPTRYVSLV</sequence>
<dbReference type="InterPro" id="IPR050801">
    <property type="entry name" value="Ca-Dep_Lectins_ImmuneDev"/>
</dbReference>
<dbReference type="PROSITE" id="PS50041">
    <property type="entry name" value="C_TYPE_LECTIN_2"/>
    <property type="match status" value="1"/>
</dbReference>
<keyword evidence="1" id="KW-1015">Disulfide bond</keyword>
<organism evidence="4">
    <name type="scientific">Rimicaris exoculata</name>
    <name type="common">Deep-sea hydrothermal vent shrimp</name>
    <dbReference type="NCBI Taxonomy" id="71621"/>
    <lineage>
        <taxon>Eukaryota</taxon>
        <taxon>Metazoa</taxon>
        <taxon>Ecdysozoa</taxon>
        <taxon>Arthropoda</taxon>
        <taxon>Crustacea</taxon>
        <taxon>Multicrustacea</taxon>
        <taxon>Malacostraca</taxon>
        <taxon>Eumalacostraca</taxon>
        <taxon>Eucarida</taxon>
        <taxon>Decapoda</taxon>
        <taxon>Pleocyemata</taxon>
        <taxon>Caridea</taxon>
        <taxon>Bresilioidea</taxon>
        <taxon>Alvinocarididae</taxon>
        <taxon>Rimicaris</taxon>
    </lineage>
</organism>
<evidence type="ECO:0000259" key="3">
    <source>
        <dbReference type="PROSITE" id="PS50041"/>
    </source>
</evidence>
<accession>A0A650FK83</accession>
<dbReference type="PROSITE" id="PS00615">
    <property type="entry name" value="C_TYPE_LECTIN_1"/>
    <property type="match status" value="1"/>
</dbReference>
<dbReference type="Pfam" id="PF00059">
    <property type="entry name" value="Lectin_C"/>
    <property type="match status" value="1"/>
</dbReference>
<evidence type="ECO:0000256" key="1">
    <source>
        <dbReference type="ARBA" id="ARBA00023157"/>
    </source>
</evidence>
<protein>
    <submittedName>
        <fullName evidence="4">C-type lectin 2</fullName>
    </submittedName>
</protein>
<dbReference type="PANTHER" id="PTHR22801">
    <property type="entry name" value="LITHOSTATHINE"/>
    <property type="match status" value="1"/>
</dbReference>
<dbReference type="SUPFAM" id="SSF56436">
    <property type="entry name" value="C-type lectin-like"/>
    <property type="match status" value="1"/>
</dbReference>
<proteinExistence type="evidence at transcript level"/>
<dbReference type="PANTHER" id="PTHR22801:SF63">
    <property type="entry name" value="C-TYPE LECTIN DOMAIN-CONTAINING PROTEIN"/>
    <property type="match status" value="1"/>
</dbReference>
<name>A0A650FK83_RIMEX</name>
<feature type="domain" description="C-type lectin" evidence="3">
    <location>
        <begin position="37"/>
        <end position="153"/>
    </location>
</feature>
<dbReference type="Gene3D" id="3.10.100.10">
    <property type="entry name" value="Mannose-Binding Protein A, subunit A"/>
    <property type="match status" value="1"/>
</dbReference>
<feature type="chain" id="PRO_5024831967" evidence="2">
    <location>
        <begin position="24"/>
        <end position="166"/>
    </location>
</feature>
<feature type="signal peptide" evidence="2">
    <location>
        <begin position="1"/>
        <end position="23"/>
    </location>
</feature>
<dbReference type="InterPro" id="IPR001304">
    <property type="entry name" value="C-type_lectin-like"/>
</dbReference>
<dbReference type="CDD" id="cd00037">
    <property type="entry name" value="CLECT"/>
    <property type="match status" value="1"/>
</dbReference>
<dbReference type="InterPro" id="IPR016186">
    <property type="entry name" value="C-type_lectin-like/link_sf"/>
</dbReference>
<dbReference type="AlphaFoldDB" id="A0A650FK83"/>
<reference evidence="4" key="1">
    <citation type="journal article" date="2019" name="Fish Shellfish Immunol.">
        <title>Two C-type lectins (ReCTL-1, ReCTL-2) from Rimicaris exoculata display broad nonself recognition spectrum with novel carbohydrate binding specificity.</title>
        <authorList>
            <person name="Wang G."/>
            <person name="Lei Y."/>
            <person name="Kang T."/>
            <person name="Li Z."/>
            <person name="Fei H."/>
            <person name="Yang S."/>
            <person name="Zhou P."/>
            <person name="Wang C."/>
            <person name="Lv Z."/>
            <person name="Huang M."/>
            <person name="Xu X."/>
        </authorList>
    </citation>
    <scope>NUCLEOTIDE SEQUENCE</scope>
</reference>
<dbReference type="InterPro" id="IPR016187">
    <property type="entry name" value="CTDL_fold"/>
</dbReference>
<evidence type="ECO:0000256" key="2">
    <source>
        <dbReference type="SAM" id="SignalP"/>
    </source>
</evidence>
<keyword evidence="4" id="KW-0430">Lectin</keyword>
<keyword evidence="2" id="KW-0732">Signal</keyword>
<dbReference type="SMART" id="SM00034">
    <property type="entry name" value="CLECT"/>
    <property type="match status" value="1"/>
</dbReference>
<dbReference type="EMBL" id="MN230986">
    <property type="protein sequence ID" value="QGV11342.1"/>
    <property type="molecule type" value="mRNA"/>
</dbReference>
<evidence type="ECO:0000313" key="4">
    <source>
        <dbReference type="EMBL" id="QGV11342.1"/>
    </source>
</evidence>